<dbReference type="Pfam" id="PF00271">
    <property type="entry name" value="Helicase_C"/>
    <property type="match status" value="1"/>
</dbReference>
<evidence type="ECO:0000256" key="5">
    <source>
        <dbReference type="ARBA" id="ARBA00022840"/>
    </source>
</evidence>
<dbReference type="InterPro" id="IPR050547">
    <property type="entry name" value="DEAD_box_RNA_helicases"/>
</dbReference>
<dbReference type="SMART" id="SM00490">
    <property type="entry name" value="HELICc"/>
    <property type="match status" value="1"/>
</dbReference>
<accession>A0A1C7NJU6</accession>
<reference evidence="8 9" key="1">
    <citation type="submission" date="2016-03" db="EMBL/GenBank/DDBJ databases">
        <title>Choanephora cucurbitarum.</title>
        <authorList>
            <person name="Min B."/>
            <person name="Park H."/>
            <person name="Park J.-H."/>
            <person name="Shin H.-D."/>
            <person name="Choi I.-G."/>
        </authorList>
    </citation>
    <scope>NUCLEOTIDE SEQUENCE [LARGE SCALE GENOMIC DNA]</scope>
    <source>
        <strain evidence="8 9">KUS-F28377</strain>
    </source>
</reference>
<proteinExistence type="predicted"/>
<protein>
    <recommendedName>
        <fullName evidence="1">RNA helicase</fullName>
        <ecNumber evidence="1">3.6.4.13</ecNumber>
    </recommendedName>
</protein>
<sequence length="423" mass="48012">MLSRHYLRTANKRHYSTFESLGISGSVTKRLKAKFNVTRPTLAQEQFIPVLVHGQRDLLIRDRTGTGKTFGTALTLASLIQPQQHGSVSSLYIVPNQELAYQITYWIQELTDNSKHVQVMADATTSLKEDIPHTLIGTPGRILNCLDTLPIHRLERLILDEADQALSLPKRYATIRQQNKRLAHPKPTERLLDRLPKQHQTLISSATLNRPLRHFLIRQKGWLRDPLFVDFAQNSQLKDDGDVIVRHHCLLISDTSIRNIRTQQEDETTLKKEVVDFDDTDDRMIESLAILQEIEPVKNGILFVGPTVSVSEVQEKLAKHNILAEDIKTYKPSQTHQSRLWIATEFAARGVDMPNVSHVFILGKPASVTSYLHMAGRTGRLGPSGFGKGKVFNLVRAHGWNESKMLNLYNLLNIPTDPYEHVE</sequence>
<dbReference type="PROSITE" id="PS51192">
    <property type="entry name" value="HELICASE_ATP_BIND_1"/>
    <property type="match status" value="1"/>
</dbReference>
<dbReference type="PANTHER" id="PTHR47963">
    <property type="entry name" value="DEAD-BOX ATP-DEPENDENT RNA HELICASE 47, MITOCHONDRIAL"/>
    <property type="match status" value="1"/>
</dbReference>
<evidence type="ECO:0000256" key="1">
    <source>
        <dbReference type="ARBA" id="ARBA00012552"/>
    </source>
</evidence>
<dbReference type="InterPro" id="IPR011545">
    <property type="entry name" value="DEAD/DEAH_box_helicase_dom"/>
</dbReference>
<keyword evidence="9" id="KW-1185">Reference proteome</keyword>
<dbReference type="OrthoDB" id="10256233at2759"/>
<keyword evidence="5" id="KW-0067">ATP-binding</keyword>
<gene>
    <name evidence="8" type="primary">cshE</name>
    <name evidence="8" type="ORF">A0J61_02538</name>
</gene>
<dbReference type="Proteomes" id="UP000093000">
    <property type="component" value="Unassembled WGS sequence"/>
</dbReference>
<dbReference type="Gene3D" id="3.40.50.300">
    <property type="entry name" value="P-loop containing nucleotide triphosphate hydrolases"/>
    <property type="match status" value="2"/>
</dbReference>
<dbReference type="PANTHER" id="PTHR47963:SF8">
    <property type="entry name" value="ATP-DEPENDENT RNA HELICASE DEAD"/>
    <property type="match status" value="1"/>
</dbReference>
<dbReference type="SMART" id="SM00487">
    <property type="entry name" value="DEXDc"/>
    <property type="match status" value="1"/>
</dbReference>
<evidence type="ECO:0000259" key="6">
    <source>
        <dbReference type="PROSITE" id="PS51192"/>
    </source>
</evidence>
<organism evidence="8 9">
    <name type="scientific">Choanephora cucurbitarum</name>
    <dbReference type="NCBI Taxonomy" id="101091"/>
    <lineage>
        <taxon>Eukaryota</taxon>
        <taxon>Fungi</taxon>
        <taxon>Fungi incertae sedis</taxon>
        <taxon>Mucoromycota</taxon>
        <taxon>Mucoromycotina</taxon>
        <taxon>Mucoromycetes</taxon>
        <taxon>Mucorales</taxon>
        <taxon>Mucorineae</taxon>
        <taxon>Choanephoraceae</taxon>
        <taxon>Choanephoroideae</taxon>
        <taxon>Choanephora</taxon>
    </lineage>
</organism>
<evidence type="ECO:0000256" key="4">
    <source>
        <dbReference type="ARBA" id="ARBA00022806"/>
    </source>
</evidence>
<evidence type="ECO:0000256" key="2">
    <source>
        <dbReference type="ARBA" id="ARBA00022741"/>
    </source>
</evidence>
<dbReference type="Pfam" id="PF00270">
    <property type="entry name" value="DEAD"/>
    <property type="match status" value="1"/>
</dbReference>
<dbReference type="InParanoid" id="A0A1C7NJU6"/>
<dbReference type="GO" id="GO:0016787">
    <property type="term" value="F:hydrolase activity"/>
    <property type="evidence" value="ECO:0007669"/>
    <property type="project" value="UniProtKB-KW"/>
</dbReference>
<feature type="domain" description="Helicase ATP-binding" evidence="6">
    <location>
        <begin position="49"/>
        <end position="226"/>
    </location>
</feature>
<evidence type="ECO:0000313" key="8">
    <source>
        <dbReference type="EMBL" id="OBZ89401.1"/>
    </source>
</evidence>
<dbReference type="InterPro" id="IPR014001">
    <property type="entry name" value="Helicase_ATP-bd"/>
</dbReference>
<feature type="domain" description="Helicase C-terminal" evidence="7">
    <location>
        <begin position="289"/>
        <end position="423"/>
    </location>
</feature>
<dbReference type="InterPro" id="IPR027417">
    <property type="entry name" value="P-loop_NTPase"/>
</dbReference>
<name>A0A1C7NJU6_9FUNG</name>
<dbReference type="InterPro" id="IPR001650">
    <property type="entry name" value="Helicase_C-like"/>
</dbReference>
<dbReference type="EMBL" id="LUGH01000097">
    <property type="protein sequence ID" value="OBZ89401.1"/>
    <property type="molecule type" value="Genomic_DNA"/>
</dbReference>
<dbReference type="GO" id="GO:0005524">
    <property type="term" value="F:ATP binding"/>
    <property type="evidence" value="ECO:0007669"/>
    <property type="project" value="UniProtKB-KW"/>
</dbReference>
<evidence type="ECO:0000256" key="3">
    <source>
        <dbReference type="ARBA" id="ARBA00022801"/>
    </source>
</evidence>
<keyword evidence="4 8" id="KW-0347">Helicase</keyword>
<keyword evidence="3" id="KW-0378">Hydrolase</keyword>
<dbReference type="AlphaFoldDB" id="A0A1C7NJU6"/>
<keyword evidence="2" id="KW-0547">Nucleotide-binding</keyword>
<evidence type="ECO:0000313" key="9">
    <source>
        <dbReference type="Proteomes" id="UP000093000"/>
    </source>
</evidence>
<comment type="caution">
    <text evidence="8">The sequence shown here is derived from an EMBL/GenBank/DDBJ whole genome shotgun (WGS) entry which is preliminary data.</text>
</comment>
<dbReference type="SUPFAM" id="SSF52540">
    <property type="entry name" value="P-loop containing nucleoside triphosphate hydrolases"/>
    <property type="match status" value="1"/>
</dbReference>
<dbReference type="PROSITE" id="PS51194">
    <property type="entry name" value="HELICASE_CTER"/>
    <property type="match status" value="1"/>
</dbReference>
<dbReference type="EC" id="3.6.4.13" evidence="1"/>
<dbReference type="GO" id="GO:0003724">
    <property type="term" value="F:RNA helicase activity"/>
    <property type="evidence" value="ECO:0007669"/>
    <property type="project" value="UniProtKB-EC"/>
</dbReference>
<evidence type="ECO:0000259" key="7">
    <source>
        <dbReference type="PROSITE" id="PS51194"/>
    </source>
</evidence>
<dbReference type="STRING" id="101091.A0A1C7NJU6"/>
<dbReference type="GO" id="GO:0003723">
    <property type="term" value="F:RNA binding"/>
    <property type="evidence" value="ECO:0007669"/>
    <property type="project" value="TreeGrafter"/>
</dbReference>